<dbReference type="EMBL" id="CADCVL010000385">
    <property type="protein sequence ID" value="CAA9496080.1"/>
    <property type="molecule type" value="Genomic_DNA"/>
</dbReference>
<accession>A0A6J4SDR0</accession>
<protein>
    <submittedName>
        <fullName evidence="1">Uncharacterized protein</fullName>
    </submittedName>
</protein>
<evidence type="ECO:0000313" key="1">
    <source>
        <dbReference type="EMBL" id="CAA9496080.1"/>
    </source>
</evidence>
<dbReference type="AlphaFoldDB" id="A0A6J4SDR0"/>
<name>A0A6J4SDR0_9ACTN</name>
<reference evidence="1" key="1">
    <citation type="submission" date="2020-02" db="EMBL/GenBank/DDBJ databases">
        <authorList>
            <person name="Meier V. D."/>
        </authorList>
    </citation>
    <scope>NUCLEOTIDE SEQUENCE</scope>
    <source>
        <strain evidence="1">AVDCRST_MAG65</strain>
    </source>
</reference>
<gene>
    <name evidence="1" type="ORF">AVDCRST_MAG65-2318</name>
</gene>
<sequence>MRRVVDQRAVASVTWPVRQTGFASRATATQSGPPVLPSY</sequence>
<organism evidence="1">
    <name type="scientific">uncultured Solirubrobacteraceae bacterium</name>
    <dbReference type="NCBI Taxonomy" id="1162706"/>
    <lineage>
        <taxon>Bacteria</taxon>
        <taxon>Bacillati</taxon>
        <taxon>Actinomycetota</taxon>
        <taxon>Thermoleophilia</taxon>
        <taxon>Solirubrobacterales</taxon>
        <taxon>Solirubrobacteraceae</taxon>
        <taxon>environmental samples</taxon>
    </lineage>
</organism>
<proteinExistence type="predicted"/>